<dbReference type="OrthoDB" id="406634at2759"/>
<dbReference type="Proteomes" id="UP001152795">
    <property type="component" value="Unassembled WGS sequence"/>
</dbReference>
<evidence type="ECO:0000256" key="6">
    <source>
        <dbReference type="ARBA" id="ARBA00023004"/>
    </source>
</evidence>
<dbReference type="InterPro" id="IPR010376">
    <property type="entry name" value="GBBH-like_N"/>
</dbReference>
<gene>
    <name evidence="7" type="ORF">PACLA_8A061860</name>
</gene>
<evidence type="ECO:0000256" key="2">
    <source>
        <dbReference type="ARBA" id="ARBA00008654"/>
    </source>
</evidence>
<evidence type="ECO:0000256" key="5">
    <source>
        <dbReference type="ARBA" id="ARBA00023002"/>
    </source>
</evidence>
<evidence type="ECO:0000256" key="1">
    <source>
        <dbReference type="ARBA" id="ARBA00001954"/>
    </source>
</evidence>
<keyword evidence="3" id="KW-0479">Metal-binding</keyword>
<dbReference type="PANTHER" id="PTHR10696:SF33">
    <property type="entry name" value="GAMMA-BUTYROBETAINE DIOXYGENASE"/>
    <property type="match status" value="1"/>
</dbReference>
<feature type="non-terminal residue" evidence="7">
    <location>
        <position position="236"/>
    </location>
</feature>
<sequence>LGVRNDEENINKSDSNPRIENVHHGIDKRYLKVSWNDGTFSRYPYIFLRDNCKCPQCYERTSNQSFLQTIVDVGLNLEAERASFSDDGQHLKCVWPDGHESKYYLEWLRNNRMPEKEELETRLNTDSLVKDDLILWDAEMLQDNIPSYDYKAVMNDDKSLFEYLNALYQYGLVLLDDGPARDDFLFELGARMGWTQRSYLGDIANVKVEDNRSNVGSTEKGLYLHIDFPYLRSVPD</sequence>
<evidence type="ECO:0000256" key="3">
    <source>
        <dbReference type="ARBA" id="ARBA00022723"/>
    </source>
</evidence>
<organism evidence="7 8">
    <name type="scientific">Paramuricea clavata</name>
    <name type="common">Red gorgonian</name>
    <name type="synonym">Violescent sea-whip</name>
    <dbReference type="NCBI Taxonomy" id="317549"/>
    <lineage>
        <taxon>Eukaryota</taxon>
        <taxon>Metazoa</taxon>
        <taxon>Cnidaria</taxon>
        <taxon>Anthozoa</taxon>
        <taxon>Octocorallia</taxon>
        <taxon>Malacalcyonacea</taxon>
        <taxon>Plexauridae</taxon>
        <taxon>Paramuricea</taxon>
    </lineage>
</organism>
<name>A0A6S7L7F9_PARCT</name>
<comment type="caution">
    <text evidence="7">The sequence shown here is derived from an EMBL/GenBank/DDBJ whole genome shotgun (WGS) entry which is preliminary data.</text>
</comment>
<evidence type="ECO:0000313" key="8">
    <source>
        <dbReference type="Proteomes" id="UP001152795"/>
    </source>
</evidence>
<dbReference type="FunFam" id="3.30.2020.30:FF:000002">
    <property type="entry name" value="Putative gamma-butyrobetaine dioxygenase"/>
    <property type="match status" value="1"/>
</dbReference>
<dbReference type="GO" id="GO:0005739">
    <property type="term" value="C:mitochondrion"/>
    <property type="evidence" value="ECO:0007669"/>
    <property type="project" value="TreeGrafter"/>
</dbReference>
<dbReference type="AlphaFoldDB" id="A0A6S7L7F9"/>
<comment type="similarity">
    <text evidence="2">Belongs to the gamma-BBH/TMLD family.</text>
</comment>
<reference evidence="7" key="1">
    <citation type="submission" date="2020-04" db="EMBL/GenBank/DDBJ databases">
        <authorList>
            <person name="Alioto T."/>
            <person name="Alioto T."/>
            <person name="Gomez Garrido J."/>
        </authorList>
    </citation>
    <scope>NUCLEOTIDE SEQUENCE</scope>
    <source>
        <strain evidence="7">A484AB</strain>
    </source>
</reference>
<keyword evidence="6" id="KW-0408">Iron</keyword>
<dbReference type="InterPro" id="IPR038492">
    <property type="entry name" value="GBBH-like_N_sf"/>
</dbReference>
<dbReference type="GO" id="GO:0051213">
    <property type="term" value="F:dioxygenase activity"/>
    <property type="evidence" value="ECO:0007669"/>
    <property type="project" value="UniProtKB-KW"/>
</dbReference>
<keyword evidence="8" id="KW-1185">Reference proteome</keyword>
<evidence type="ECO:0000313" key="7">
    <source>
        <dbReference type="EMBL" id="CAB4035063.1"/>
    </source>
</evidence>
<dbReference type="InterPro" id="IPR042098">
    <property type="entry name" value="TauD-like_sf"/>
</dbReference>
<comment type="cofactor">
    <cofactor evidence="1">
        <name>Fe(2+)</name>
        <dbReference type="ChEBI" id="CHEBI:29033"/>
    </cofactor>
</comment>
<dbReference type="EMBL" id="CACRXK020020672">
    <property type="protein sequence ID" value="CAB4035063.1"/>
    <property type="molecule type" value="Genomic_DNA"/>
</dbReference>
<evidence type="ECO:0000256" key="4">
    <source>
        <dbReference type="ARBA" id="ARBA00022964"/>
    </source>
</evidence>
<dbReference type="GO" id="GO:0046872">
    <property type="term" value="F:metal ion binding"/>
    <property type="evidence" value="ECO:0007669"/>
    <property type="project" value="UniProtKB-KW"/>
</dbReference>
<keyword evidence="5" id="KW-0560">Oxidoreductase</keyword>
<dbReference type="Pfam" id="PF06155">
    <property type="entry name" value="GBBH-like_N"/>
    <property type="match status" value="1"/>
</dbReference>
<proteinExistence type="inferred from homology"/>
<accession>A0A6S7L7F9</accession>
<keyword evidence="4" id="KW-0223">Dioxygenase</keyword>
<dbReference type="Gene3D" id="3.30.2020.30">
    <property type="match status" value="1"/>
</dbReference>
<dbReference type="PANTHER" id="PTHR10696">
    <property type="entry name" value="GAMMA-BUTYROBETAINE HYDROXYLASE-RELATED"/>
    <property type="match status" value="1"/>
</dbReference>
<dbReference type="SUPFAM" id="SSF51197">
    <property type="entry name" value="Clavaminate synthase-like"/>
    <property type="match status" value="1"/>
</dbReference>
<dbReference type="InterPro" id="IPR050411">
    <property type="entry name" value="AlphaKG_dependent_hydroxylases"/>
</dbReference>
<dbReference type="Gene3D" id="3.60.130.10">
    <property type="entry name" value="Clavaminate synthase-like"/>
    <property type="match status" value="1"/>
</dbReference>
<protein>
    <submittedName>
        <fullName evidence="7">Uncharacterized protein</fullName>
    </submittedName>
</protein>
<dbReference type="GO" id="GO:0045329">
    <property type="term" value="P:carnitine biosynthetic process"/>
    <property type="evidence" value="ECO:0007669"/>
    <property type="project" value="TreeGrafter"/>
</dbReference>
<feature type="non-terminal residue" evidence="7">
    <location>
        <position position="1"/>
    </location>
</feature>